<comment type="caution">
    <text evidence="1">The sequence shown here is derived from an EMBL/GenBank/DDBJ whole genome shotgun (WGS) entry which is preliminary data.</text>
</comment>
<dbReference type="RefSeq" id="WP_078293132.1">
    <property type="nucleotide sequence ID" value="NZ_PECL01000007.1"/>
</dbReference>
<dbReference type="InterPro" id="IPR001387">
    <property type="entry name" value="Cro/C1-type_HTH"/>
</dbReference>
<dbReference type="SUPFAM" id="SSF47413">
    <property type="entry name" value="lambda repressor-like DNA-binding domains"/>
    <property type="match status" value="1"/>
</dbReference>
<organism evidence="1 2">
    <name type="scientific">Mycobacteroides salmoniphilum</name>
    <dbReference type="NCBI Taxonomy" id="404941"/>
    <lineage>
        <taxon>Bacteria</taxon>
        <taxon>Bacillati</taxon>
        <taxon>Actinomycetota</taxon>
        <taxon>Actinomycetes</taxon>
        <taxon>Mycobacteriales</taxon>
        <taxon>Mycobacteriaceae</taxon>
        <taxon>Mycobacteroides</taxon>
    </lineage>
</organism>
<evidence type="ECO:0000313" key="2">
    <source>
        <dbReference type="Proteomes" id="UP000294604"/>
    </source>
</evidence>
<gene>
    <name evidence="1" type="ORF">CCUG60884_01405</name>
</gene>
<dbReference type="GO" id="GO:0003677">
    <property type="term" value="F:DNA binding"/>
    <property type="evidence" value="ECO:0007669"/>
    <property type="project" value="InterPro"/>
</dbReference>
<dbReference type="AlphaFoldDB" id="A0A4R8SVC5"/>
<dbReference type="CDD" id="cd00093">
    <property type="entry name" value="HTH_XRE"/>
    <property type="match status" value="1"/>
</dbReference>
<sequence length="192" mass="20982">MPNVDGVAKAWQMELAGRVGKAVHDYRRYLNLSAQALASRTAELGYPLTRVAISKIESNSRAGKLDVSELVVLAEAMGVPPVALLYPRLPDGDVEFLPGQHVASIVALLRFTGERDKDPQSDLGLLAKLSREKFDKQIRIETALELLEELTSNNPGGIAVEDITAVADKNEELKALNRQIRAIPESEVADRD</sequence>
<accession>A0A4R8SVC5</accession>
<reference evidence="1 2" key="1">
    <citation type="journal article" date="2019" name="Sci. Rep.">
        <title>Extended insight into the Mycobacterium chelonae-abscessus complex through whole genome sequencing of Mycobacterium salmoniphilum outbreak and Mycobacterium salmoniphilum-like strains.</title>
        <authorList>
            <person name="Behra P.R.K."/>
            <person name="Das S."/>
            <person name="Pettersson B.M.F."/>
            <person name="Shirreff L."/>
            <person name="DuCote T."/>
            <person name="Jacobsson K.G."/>
            <person name="Ennis D.G."/>
            <person name="Kirsebom L.A."/>
        </authorList>
    </citation>
    <scope>NUCLEOTIDE SEQUENCE [LARGE SCALE GENOMIC DNA]</scope>
    <source>
        <strain evidence="1 2">CCUG 60884</strain>
    </source>
</reference>
<dbReference type="Proteomes" id="UP000294604">
    <property type="component" value="Unassembled WGS sequence"/>
</dbReference>
<protein>
    <submittedName>
        <fullName evidence="1">Uncharacterized protein</fullName>
    </submittedName>
</protein>
<name>A0A4R8SVC5_9MYCO</name>
<evidence type="ECO:0000313" key="1">
    <source>
        <dbReference type="EMBL" id="TEA06267.1"/>
    </source>
</evidence>
<dbReference type="Gene3D" id="1.10.260.40">
    <property type="entry name" value="lambda repressor-like DNA-binding domains"/>
    <property type="match status" value="1"/>
</dbReference>
<dbReference type="InterPro" id="IPR010982">
    <property type="entry name" value="Lambda_DNA-bd_dom_sf"/>
</dbReference>
<proteinExistence type="predicted"/>
<dbReference type="EMBL" id="PECL01000007">
    <property type="protein sequence ID" value="TEA06267.1"/>
    <property type="molecule type" value="Genomic_DNA"/>
</dbReference>